<feature type="region of interest" description="Disordered" evidence="1">
    <location>
        <begin position="296"/>
        <end position="356"/>
    </location>
</feature>
<dbReference type="PANTHER" id="PTHR31680:SF15">
    <property type="entry name" value="PROTEIN LONGIFOLIA 2"/>
    <property type="match status" value="1"/>
</dbReference>
<dbReference type="AlphaFoldDB" id="A0A6A3B3U3"/>
<feature type="region of interest" description="Disordered" evidence="1">
    <location>
        <begin position="73"/>
        <end position="107"/>
    </location>
</feature>
<protein>
    <submittedName>
        <fullName evidence="4">Bromodomain transcription factor, putative isoform 1</fullName>
    </submittedName>
</protein>
<dbReference type="GO" id="GO:0051513">
    <property type="term" value="P:regulation of monopolar cell growth"/>
    <property type="evidence" value="ECO:0007669"/>
    <property type="project" value="InterPro"/>
</dbReference>
<dbReference type="Proteomes" id="UP000436088">
    <property type="component" value="Unassembled WGS sequence"/>
</dbReference>
<dbReference type="InterPro" id="IPR025486">
    <property type="entry name" value="DUF4378"/>
</dbReference>
<dbReference type="EMBL" id="VEPZ02000934">
    <property type="protein sequence ID" value="KAE8709985.1"/>
    <property type="molecule type" value="Genomic_DNA"/>
</dbReference>
<comment type="caution">
    <text evidence="4">The sequence shown here is derived from an EMBL/GenBank/DDBJ whole genome shotgun (WGS) entry which is preliminary data.</text>
</comment>
<feature type="compositionally biased region" description="Polar residues" evidence="1">
    <location>
        <begin position="262"/>
        <end position="276"/>
    </location>
</feature>
<dbReference type="InterPro" id="IPR026960">
    <property type="entry name" value="RVT-Znf"/>
</dbReference>
<feature type="compositionally biased region" description="Polar residues" evidence="1">
    <location>
        <begin position="336"/>
        <end position="345"/>
    </location>
</feature>
<reference evidence="4" key="1">
    <citation type="submission" date="2019-09" db="EMBL/GenBank/DDBJ databases">
        <title>Draft genome information of white flower Hibiscus syriacus.</title>
        <authorList>
            <person name="Kim Y.-M."/>
        </authorList>
    </citation>
    <scope>NUCLEOTIDE SEQUENCE [LARGE SCALE GENOMIC DNA]</scope>
    <source>
        <strain evidence="4">YM2019G1</strain>
    </source>
</reference>
<evidence type="ECO:0000259" key="3">
    <source>
        <dbReference type="Pfam" id="PF14309"/>
    </source>
</evidence>
<accession>A0A6A3B3U3</accession>
<dbReference type="Pfam" id="PF13966">
    <property type="entry name" value="zf-RVT"/>
    <property type="match status" value="1"/>
</dbReference>
<feature type="region of interest" description="Disordered" evidence="1">
    <location>
        <begin position="262"/>
        <end position="282"/>
    </location>
</feature>
<dbReference type="PANTHER" id="PTHR31680">
    <property type="entry name" value="LONGIFOLIA PROTEIN"/>
    <property type="match status" value="1"/>
</dbReference>
<feature type="compositionally biased region" description="Basic residues" evidence="1">
    <location>
        <begin position="582"/>
        <end position="592"/>
    </location>
</feature>
<evidence type="ECO:0000313" key="4">
    <source>
        <dbReference type="EMBL" id="KAE8709985.1"/>
    </source>
</evidence>
<evidence type="ECO:0000313" key="5">
    <source>
        <dbReference type="Proteomes" id="UP000436088"/>
    </source>
</evidence>
<organism evidence="4 5">
    <name type="scientific">Hibiscus syriacus</name>
    <name type="common">Rose of Sharon</name>
    <dbReference type="NCBI Taxonomy" id="106335"/>
    <lineage>
        <taxon>Eukaryota</taxon>
        <taxon>Viridiplantae</taxon>
        <taxon>Streptophyta</taxon>
        <taxon>Embryophyta</taxon>
        <taxon>Tracheophyta</taxon>
        <taxon>Spermatophyta</taxon>
        <taxon>Magnoliopsida</taxon>
        <taxon>eudicotyledons</taxon>
        <taxon>Gunneridae</taxon>
        <taxon>Pentapetalae</taxon>
        <taxon>rosids</taxon>
        <taxon>malvids</taxon>
        <taxon>Malvales</taxon>
        <taxon>Malvaceae</taxon>
        <taxon>Malvoideae</taxon>
        <taxon>Hibiscus</taxon>
    </lineage>
</organism>
<feature type="region of interest" description="Disordered" evidence="1">
    <location>
        <begin position="483"/>
        <end position="675"/>
    </location>
</feature>
<dbReference type="Pfam" id="PF14309">
    <property type="entry name" value="DUF4378"/>
    <property type="match status" value="1"/>
</dbReference>
<evidence type="ECO:0000259" key="2">
    <source>
        <dbReference type="Pfam" id="PF13966"/>
    </source>
</evidence>
<dbReference type="InterPro" id="IPR033334">
    <property type="entry name" value="LNG1/2"/>
</dbReference>
<feature type="compositionally biased region" description="Basic and acidic residues" evidence="1">
    <location>
        <begin position="500"/>
        <end position="511"/>
    </location>
</feature>
<feature type="domain" description="Reverse transcriptase zinc-binding" evidence="2">
    <location>
        <begin position="951"/>
        <end position="1034"/>
    </location>
</feature>
<sequence>MSAKFVYSLSDENPDLQKQIGCMNGLFQLFDRHHFLAKRLPPPGQNSKQGAKPTIASEKMQVKENNMKKTLKDKQRFSFESPRTSSSSSCSSTFSSADCSKASQTNRSSMSQTAFLETARPEIANCLHSVDLRDVVKDSINREVHGLSIKASTNLGAGKHQKYAHIDSPRPLQPPKPAKTRNINVDESSPVLPKLQDVPAMSYECTQRDARRFSYDERDALNNKLQDLPRLSLDSRKEPRSCHGQSSIVAKLMGLEAFPSPMLTSANQSRPINTSQDLKDDPVSYSSRIYENRKNWISGSPRSSKTEPSSPHLTNTTSKKLAASKCPIEPAPWKQQDGSKGQTSVSKHRETPMKATNSSLTVFREIEKSLAELEFKKSGKDLRAMQKHKQILETREEGQASNFVSHTNSIVGVCSEAPNLRKLQSSNAVSATVKGTSSPTRLRSPSTVVKPDKIMENASNCTSPVRRLRKLRLISPADNRAVDKRSYKDLTPRPNYPREPSIRLHLMDKGTARTPKFNQTSKEPFPTAQENPKLAMTSETSRLKLQKKRLESGRQSHCTSPASARGRSRRQSSRLQSEPGFPHRKPRHKSHNLQRSDDQSSDIGSDMRDRSQQGDASSMRSESNMSAASYGNIDVTSADRSQKHENRQINTTARSSKGDSAAEPPRTVPEQPSPVSILDATFYGGETPSPVKKRTYVFKDDEGLIPDEEDWSPTCLRFTTDYPKEENIQHLVQKVVNLGSIREWSTINEIAPVCNSPNADNKYIVEVLLASGLLDEPDSSFMAYCRHPLDHLINPKLFVSLEKTKASIRLVEGKHIGRKVKESELIEKNHRKLIFDAVDEILLRKFVKEGSYNQWHSPADEGTPKRQQLVRDLCSELDKIQTAPNISLEDDDNTLKIILWGELTGSMEWTECRIEIPCVGLDVERLIFKDLICEIISGEGPNTRVHPGVTSTNDIWEQVRQKNNIVHWQKLIWYPIHIPKHSIISWMVILDRLPTKDRLQRFGLATNDQCTLCSEGRETRNHLFAECNLAASIWNSILLLSGIYKTPFTWPNLLVWATATWKGNSLITNILKLSWCAFNYTIWEERNRRLYRDTYRTEEDIILSIKQIVGSHLSNKNINRLDNSNLDICINWGIT</sequence>
<proteinExistence type="predicted"/>
<feature type="compositionally biased region" description="Polar residues" evidence="1">
    <location>
        <begin position="296"/>
        <end position="319"/>
    </location>
</feature>
<gene>
    <name evidence="4" type="ORF">F3Y22_tig00110328pilonHSYRG01032</name>
</gene>
<feature type="domain" description="DUF4378" evidence="3">
    <location>
        <begin position="762"/>
        <end position="934"/>
    </location>
</feature>
<name>A0A6A3B3U3_HIBSY</name>
<feature type="compositionally biased region" description="Polar residues" evidence="1">
    <location>
        <begin position="613"/>
        <end position="639"/>
    </location>
</feature>
<evidence type="ECO:0000256" key="1">
    <source>
        <dbReference type="SAM" id="MobiDB-lite"/>
    </source>
</evidence>
<keyword evidence="5" id="KW-1185">Reference proteome</keyword>
<feature type="compositionally biased region" description="Low complexity" evidence="1">
    <location>
        <begin position="78"/>
        <end position="103"/>
    </location>
</feature>